<feature type="region of interest" description="Disordered" evidence="13">
    <location>
        <begin position="901"/>
        <end position="930"/>
    </location>
</feature>
<evidence type="ECO:0000256" key="4">
    <source>
        <dbReference type="ARBA" id="ARBA00022692"/>
    </source>
</evidence>
<feature type="compositionally biased region" description="Basic residues" evidence="13">
    <location>
        <begin position="920"/>
        <end position="930"/>
    </location>
</feature>
<gene>
    <name evidence="18" type="primary">pcdhgb2</name>
    <name evidence="17" type="synonym">LOC101733947</name>
</gene>
<dbReference type="FunFam" id="2.60.40.60:FF:000004">
    <property type="entry name" value="Protocadherin 1 gamma 2"/>
    <property type="match status" value="1"/>
</dbReference>
<keyword evidence="5" id="KW-0732">Signal</keyword>
<dbReference type="Xenbase" id="XB-GENE-29087383">
    <property type="gene designation" value="pcdhgb2"/>
</dbReference>
<dbReference type="Proteomes" id="UP000008143">
    <property type="component" value="Chromosome 3"/>
</dbReference>
<reference evidence="17" key="1">
    <citation type="submission" date="2025-08" db="UniProtKB">
        <authorList>
            <consortium name="RefSeq"/>
        </authorList>
    </citation>
    <scope>IDENTIFICATION</scope>
    <source>
        <strain evidence="17">Nigerian</strain>
        <tissue evidence="17">Liver and blood</tissue>
    </source>
</reference>
<dbReference type="AGR" id="Xenbase:XB-GENE-29087383"/>
<keyword evidence="11" id="KW-0325">Glycoprotein</keyword>
<name>A0A8J1J9T5_XENTR</name>
<evidence type="ECO:0000313" key="16">
    <source>
        <dbReference type="Proteomes" id="UP000008143"/>
    </source>
</evidence>
<dbReference type="InterPro" id="IPR013164">
    <property type="entry name" value="Cadherin_N"/>
</dbReference>
<keyword evidence="6" id="KW-0677">Repeat</keyword>
<evidence type="ECO:0000256" key="5">
    <source>
        <dbReference type="ARBA" id="ARBA00022729"/>
    </source>
</evidence>
<dbReference type="PANTHER" id="PTHR24028:SF73">
    <property type="entry name" value="PROTOCADHERIN GAMMA-B3-RELATED"/>
    <property type="match status" value="1"/>
</dbReference>
<accession>A0A8J1J9T5</accession>
<dbReference type="InterPro" id="IPR050174">
    <property type="entry name" value="Protocadherin/Cadherin-CA"/>
</dbReference>
<dbReference type="Gene3D" id="2.60.40.60">
    <property type="entry name" value="Cadherins"/>
    <property type="match status" value="6"/>
</dbReference>
<dbReference type="InterPro" id="IPR002126">
    <property type="entry name" value="Cadherin-like_dom"/>
</dbReference>
<dbReference type="SMART" id="SM00112">
    <property type="entry name" value="CA"/>
    <property type="match status" value="6"/>
</dbReference>
<comment type="subcellular location">
    <subcellularLocation>
        <location evidence="2">Cell membrane</location>
        <topology evidence="2">Single-pass type I membrane protein</topology>
    </subcellularLocation>
</comment>
<feature type="region of interest" description="Disordered" evidence="13">
    <location>
        <begin position="804"/>
        <end position="839"/>
    </location>
</feature>
<keyword evidence="3" id="KW-1003">Cell membrane</keyword>
<evidence type="ECO:0000313" key="18">
    <source>
        <dbReference type="Xenbase" id="XB-GENE-29087383"/>
    </source>
</evidence>
<feature type="transmembrane region" description="Helical" evidence="14">
    <location>
        <begin position="695"/>
        <end position="717"/>
    </location>
</feature>
<comment type="function">
    <text evidence="1">Potential calcium-dependent cell-adhesion protein. May be involved in the establishment and maintenance of specific neuronal connections in the brain.</text>
</comment>
<feature type="domain" description="Cadherin" evidence="15">
    <location>
        <begin position="246"/>
        <end position="352"/>
    </location>
</feature>
<keyword evidence="7 12" id="KW-0106">Calcium</keyword>
<dbReference type="CDD" id="cd11304">
    <property type="entry name" value="Cadherin_repeat"/>
    <property type="match status" value="6"/>
</dbReference>
<feature type="domain" description="Cadherin" evidence="15">
    <location>
        <begin position="590"/>
        <end position="680"/>
    </location>
</feature>
<dbReference type="SUPFAM" id="SSF49313">
    <property type="entry name" value="Cadherin-like"/>
    <property type="match status" value="6"/>
</dbReference>
<dbReference type="AlphaFoldDB" id="A0A8J1J9T5"/>
<evidence type="ECO:0000256" key="11">
    <source>
        <dbReference type="ARBA" id="ARBA00023180"/>
    </source>
</evidence>
<feature type="domain" description="Cadherin" evidence="15">
    <location>
        <begin position="458"/>
        <end position="567"/>
    </location>
</feature>
<evidence type="ECO:0000313" key="17">
    <source>
        <dbReference type="RefSeq" id="XP_031754628.1"/>
    </source>
</evidence>
<feature type="domain" description="Cadherin" evidence="15">
    <location>
        <begin position="137"/>
        <end position="245"/>
    </location>
</feature>
<evidence type="ECO:0000256" key="12">
    <source>
        <dbReference type="PROSITE-ProRule" id="PRU00043"/>
    </source>
</evidence>
<dbReference type="Pfam" id="PF08266">
    <property type="entry name" value="Cadherin_2"/>
    <property type="match status" value="1"/>
</dbReference>
<dbReference type="InterPro" id="IPR032455">
    <property type="entry name" value="Cadherin_C"/>
</dbReference>
<dbReference type="Pfam" id="PF00028">
    <property type="entry name" value="Cadherin"/>
    <property type="match status" value="5"/>
</dbReference>
<dbReference type="GO" id="GO:0005509">
    <property type="term" value="F:calcium ion binding"/>
    <property type="evidence" value="ECO:0007669"/>
    <property type="project" value="UniProtKB-UniRule"/>
</dbReference>
<dbReference type="PROSITE" id="PS50268">
    <property type="entry name" value="CADHERIN_2"/>
    <property type="match status" value="6"/>
</dbReference>
<dbReference type="RefSeq" id="XP_031754628.1">
    <property type="nucleotide sequence ID" value="XM_031898768.1"/>
</dbReference>
<feature type="domain" description="Cadherin" evidence="15">
    <location>
        <begin position="353"/>
        <end position="457"/>
    </location>
</feature>
<evidence type="ECO:0000256" key="6">
    <source>
        <dbReference type="ARBA" id="ARBA00022737"/>
    </source>
</evidence>
<feature type="domain" description="Cadherin" evidence="15">
    <location>
        <begin position="30"/>
        <end position="136"/>
    </location>
</feature>
<dbReference type="CTD" id="56103"/>
<keyword evidence="9 14" id="KW-1133">Transmembrane helix</keyword>
<evidence type="ECO:0000256" key="3">
    <source>
        <dbReference type="ARBA" id="ARBA00022475"/>
    </source>
</evidence>
<sequence length="930" mass="102430">MDEKKTQLSHYGIKWQVTFCILFSILCCSVSGQLHYSIAEELKRDSVIANIAKDLQLDVRDLTARKFHIVSRVSEKYFSVDLRNGNLYVKDRIDRETLCGAATACILTFDAMVESPLNVFSVKVEIQDINDNPPKFFHDTITLEIIESTTPGTQLALQNAEDPDIGINSKMTYRLSDNQYFTLSERISTEEIEFPELILVKPLDRESQNIHELILTASDGGNPVRTGTALIRVIVTDANDNLPVFNQVVYKASISENTPINSTVLIVNATDKDEGLNAQITYSFSKSSENSLYTSMFSISPTNGEIKSKRTLNFEEKRNYELSIQAKDGGGFVAHSKVLIEIVDENDNAPEMSIASISTPVPEDSAPGTVVALIEVSDQDSEENGEVDCQIIGTAPFQLVSSSGRFYRIITTGPLDREKVPWYNITILATDRGAPQLSSRKFIKLDISDVNDNPPVFRKSLYTTYLPENNLPGASIYTVHATDVDSGDNAKLIYSISNANTEDFPVSSYFSINIETGVLYAQRSFDYEQQKEFQMQILAKDNGSPSLYSNATLIIHITDQNDNAPKILYPSTENGDSTFFEMVPFASEQGTLITKVVAVDADSGHNSWLSYHFIQGLEPSHFTISQHTGEIRTSHVFQEKDILKHKLVVMVKDNGNPYHSATVTLSLIVADHFQQVVPKHSNQITDEGPQSSLQLYLMIALSLISLLFILTVVLVVVSKCKEPNPPAFGSLSTNLYPQVDPSILSKFNNGTLPLPYSYNVCVAMDSSESDFTFLKSNLNVPIDNLIDTEDSGLVTENVKDIMPPSNAMQQAQPNADWRVSQAQRPGPSGAQPTEESGVWPNNQFETERLQAMILASANEAAEGSAIGGGTGTMGLSARYGPQFTLQHLPDYRQNIYIPGTTSTLTNAAGKGKSAAPSGGNKKKSGKKDKK</sequence>
<feature type="compositionally biased region" description="Low complexity" evidence="13">
    <location>
        <begin position="907"/>
        <end position="919"/>
    </location>
</feature>
<dbReference type="GO" id="GO:0005886">
    <property type="term" value="C:plasma membrane"/>
    <property type="evidence" value="ECO:0007669"/>
    <property type="project" value="UniProtKB-SubCell"/>
</dbReference>
<evidence type="ECO:0000256" key="9">
    <source>
        <dbReference type="ARBA" id="ARBA00022989"/>
    </source>
</evidence>
<keyword evidence="10 14" id="KW-0472">Membrane</keyword>
<dbReference type="FunFam" id="2.60.40.60:FF:000018">
    <property type="entry name" value="Protocadherin gamma c3"/>
    <property type="match status" value="1"/>
</dbReference>
<dbReference type="GO" id="GO:0007156">
    <property type="term" value="P:homophilic cell adhesion via plasma membrane adhesion molecules"/>
    <property type="evidence" value="ECO:0007669"/>
    <property type="project" value="InterPro"/>
</dbReference>
<feature type="compositionally biased region" description="Polar residues" evidence="13">
    <location>
        <begin position="830"/>
        <end position="839"/>
    </location>
</feature>
<keyword evidence="4 14" id="KW-0812">Transmembrane</keyword>
<protein>
    <submittedName>
        <fullName evidence="17">Protocadherin gamma-B1 isoform X22</fullName>
    </submittedName>
</protein>
<evidence type="ECO:0000256" key="14">
    <source>
        <dbReference type="SAM" id="Phobius"/>
    </source>
</evidence>
<dbReference type="InterPro" id="IPR020894">
    <property type="entry name" value="Cadherin_CS"/>
</dbReference>
<dbReference type="Pfam" id="PF16492">
    <property type="entry name" value="Cadherin_C_2"/>
    <property type="match status" value="1"/>
</dbReference>
<dbReference type="PRINTS" id="PR00205">
    <property type="entry name" value="CADHERIN"/>
</dbReference>
<dbReference type="PANTHER" id="PTHR24028">
    <property type="entry name" value="CADHERIN-87A"/>
    <property type="match status" value="1"/>
</dbReference>
<evidence type="ECO:0000256" key="13">
    <source>
        <dbReference type="SAM" id="MobiDB-lite"/>
    </source>
</evidence>
<evidence type="ECO:0000259" key="15">
    <source>
        <dbReference type="PROSITE" id="PS50268"/>
    </source>
</evidence>
<dbReference type="FunFam" id="2.60.40.60:FF:000006">
    <property type="entry name" value="Protocadherin alpha 2"/>
    <property type="match status" value="1"/>
</dbReference>
<dbReference type="FunFam" id="2.60.40.60:FF:000129">
    <property type="entry name" value="protocadherin alpha-C2 isoform X1"/>
    <property type="match status" value="1"/>
</dbReference>
<keyword evidence="8" id="KW-0130">Cell adhesion</keyword>
<dbReference type="FunFam" id="2.60.40.60:FF:000002">
    <property type="entry name" value="Protocadherin alpha 2"/>
    <property type="match status" value="1"/>
</dbReference>
<proteinExistence type="predicted"/>
<evidence type="ECO:0000256" key="1">
    <source>
        <dbReference type="ARBA" id="ARBA00003436"/>
    </source>
</evidence>
<dbReference type="InterPro" id="IPR031904">
    <property type="entry name" value="Cadherin_CBD"/>
</dbReference>
<evidence type="ECO:0000256" key="7">
    <source>
        <dbReference type="ARBA" id="ARBA00022837"/>
    </source>
</evidence>
<dbReference type="PROSITE" id="PS00232">
    <property type="entry name" value="CADHERIN_1"/>
    <property type="match status" value="3"/>
</dbReference>
<organism evidence="16 17">
    <name type="scientific">Xenopus tropicalis</name>
    <name type="common">Western clawed frog</name>
    <name type="synonym">Silurana tropicalis</name>
    <dbReference type="NCBI Taxonomy" id="8364"/>
    <lineage>
        <taxon>Eukaryota</taxon>
        <taxon>Metazoa</taxon>
        <taxon>Chordata</taxon>
        <taxon>Craniata</taxon>
        <taxon>Vertebrata</taxon>
        <taxon>Euteleostomi</taxon>
        <taxon>Amphibia</taxon>
        <taxon>Batrachia</taxon>
        <taxon>Anura</taxon>
        <taxon>Pipoidea</taxon>
        <taxon>Pipidae</taxon>
        <taxon>Xenopodinae</taxon>
        <taxon>Xenopus</taxon>
        <taxon>Silurana</taxon>
    </lineage>
</organism>
<dbReference type="InterPro" id="IPR015919">
    <property type="entry name" value="Cadherin-like_sf"/>
</dbReference>
<evidence type="ECO:0000256" key="10">
    <source>
        <dbReference type="ARBA" id="ARBA00023136"/>
    </source>
</evidence>
<dbReference type="Pfam" id="PF15974">
    <property type="entry name" value="Cadherin_tail"/>
    <property type="match status" value="1"/>
</dbReference>
<keyword evidence="16" id="KW-1185">Reference proteome</keyword>
<dbReference type="FunFam" id="2.60.40.60:FF:000001">
    <property type="entry name" value="Protocadherin alpha 2"/>
    <property type="match status" value="1"/>
</dbReference>
<evidence type="ECO:0000256" key="8">
    <source>
        <dbReference type="ARBA" id="ARBA00022889"/>
    </source>
</evidence>
<evidence type="ECO:0000256" key="2">
    <source>
        <dbReference type="ARBA" id="ARBA00004251"/>
    </source>
</evidence>